<keyword evidence="4" id="KW-1185">Reference proteome</keyword>
<dbReference type="AlphaFoldDB" id="A0AAE2SA24"/>
<keyword evidence="2" id="KW-1133">Transmembrane helix</keyword>
<keyword evidence="2" id="KW-0472">Membrane</keyword>
<organism evidence="3 4">
    <name type="scientific">Oceaniferula flava</name>
    <dbReference type="NCBI Taxonomy" id="2800421"/>
    <lineage>
        <taxon>Bacteria</taxon>
        <taxon>Pseudomonadati</taxon>
        <taxon>Verrucomicrobiota</taxon>
        <taxon>Verrucomicrobiia</taxon>
        <taxon>Verrucomicrobiales</taxon>
        <taxon>Verrucomicrobiaceae</taxon>
        <taxon>Oceaniferula</taxon>
    </lineage>
</organism>
<evidence type="ECO:0000313" key="4">
    <source>
        <dbReference type="Proteomes" id="UP000634206"/>
    </source>
</evidence>
<sequence>MDDNKNKAARKARELSNHLEEEDLWDLEDSWDDDDSPAEQEEETDSPSADNAEEKTVDETAETSSTEEPEEDIQQEELSEETETLDDNEDELPEASETGDLFYELEELEELEDEEPESGSPEDESAEVLDTEDTSDSQDVSETLSEKKTQIEDLDIEDELETIEDLEEPEEQEDLAPEVIASDEEEDTEEAAIIEETEQGEDDVIDAFEDDEEPQYQKIQPATEASAAEELGAEPEDAAETTATAASAGDPDATAPLKRLGLNAVEKVALSAVAISLLGLAIWGYIFLHQRNSIGREGASLELPIKGQHTTISNFQTYWQTPDNNAGVKLGAKVIPFASITLADDASGSGAFRIYFSDADDNSIGDTITLEFSGGKFANGQKTTEISATDGFHEEGDFNAYVLDRHMAWEIQVLEAADASASSSEFTEILKTTVEPIRK</sequence>
<protein>
    <submittedName>
        <fullName evidence="3">Uncharacterized protein</fullName>
    </submittedName>
</protein>
<feature type="transmembrane region" description="Helical" evidence="2">
    <location>
        <begin position="268"/>
        <end position="288"/>
    </location>
</feature>
<evidence type="ECO:0000256" key="2">
    <source>
        <dbReference type="SAM" id="Phobius"/>
    </source>
</evidence>
<name>A0AAE2SA24_9BACT</name>
<feature type="compositionally biased region" description="Acidic residues" evidence="1">
    <location>
        <begin position="152"/>
        <end position="189"/>
    </location>
</feature>
<dbReference type="EMBL" id="JAENIG010000002">
    <property type="protein sequence ID" value="MBK1854176.1"/>
    <property type="molecule type" value="Genomic_DNA"/>
</dbReference>
<accession>A0AAE2SA24</accession>
<dbReference type="Proteomes" id="UP000634206">
    <property type="component" value="Unassembled WGS sequence"/>
</dbReference>
<feature type="compositionally biased region" description="Acidic residues" evidence="1">
    <location>
        <begin position="20"/>
        <end position="45"/>
    </location>
</feature>
<evidence type="ECO:0000313" key="3">
    <source>
        <dbReference type="EMBL" id="MBK1854176.1"/>
    </source>
</evidence>
<feature type="compositionally biased region" description="Basic and acidic residues" evidence="1">
    <location>
        <begin position="1"/>
        <end position="19"/>
    </location>
</feature>
<dbReference type="RefSeq" id="WP_309488781.1">
    <property type="nucleotide sequence ID" value="NZ_JAENIG010000002.1"/>
</dbReference>
<feature type="compositionally biased region" description="Acidic residues" evidence="1">
    <location>
        <begin position="59"/>
        <end position="94"/>
    </location>
</feature>
<feature type="region of interest" description="Disordered" evidence="1">
    <location>
        <begin position="223"/>
        <end position="252"/>
    </location>
</feature>
<proteinExistence type="predicted"/>
<feature type="compositionally biased region" description="Acidic residues" evidence="1">
    <location>
        <begin position="103"/>
        <end position="136"/>
    </location>
</feature>
<reference evidence="3" key="1">
    <citation type="submission" date="2021-01" db="EMBL/GenBank/DDBJ databases">
        <title>Modified the classification status of verrucomicrobia.</title>
        <authorList>
            <person name="Feng X."/>
        </authorList>
    </citation>
    <scope>NUCLEOTIDE SEQUENCE</scope>
    <source>
        <strain evidence="3">5K15</strain>
    </source>
</reference>
<evidence type="ECO:0000256" key="1">
    <source>
        <dbReference type="SAM" id="MobiDB-lite"/>
    </source>
</evidence>
<keyword evidence="2" id="KW-0812">Transmembrane</keyword>
<gene>
    <name evidence="3" type="ORF">JIN83_04360</name>
</gene>
<feature type="region of interest" description="Disordered" evidence="1">
    <location>
        <begin position="1"/>
        <end position="189"/>
    </location>
</feature>
<comment type="caution">
    <text evidence="3">The sequence shown here is derived from an EMBL/GenBank/DDBJ whole genome shotgun (WGS) entry which is preliminary data.</text>
</comment>